<keyword evidence="3" id="KW-0732">Signal</keyword>
<keyword evidence="2" id="KW-0800">Toxin</keyword>
<name>A0ABU0IMZ7_9CAUL</name>
<keyword evidence="5" id="KW-0378">Hydrolase</keyword>
<dbReference type="InterPro" id="IPR028994">
    <property type="entry name" value="Integrin_alpha_N"/>
</dbReference>
<dbReference type="Gene3D" id="2.130.10.130">
    <property type="entry name" value="Integrin alpha, N-terminal"/>
    <property type="match status" value="3"/>
</dbReference>
<dbReference type="InterPro" id="IPR011049">
    <property type="entry name" value="Serralysin-like_metalloprot_C"/>
</dbReference>
<gene>
    <name evidence="10" type="ORF">QO010_001141</name>
</gene>
<protein>
    <submittedName>
        <fullName evidence="10">Ca2+-binding RTX toxin-like protein</fullName>
    </submittedName>
</protein>
<dbReference type="EMBL" id="JAUSVS010000002">
    <property type="protein sequence ID" value="MDQ0463370.1"/>
    <property type="molecule type" value="Genomic_DNA"/>
</dbReference>
<dbReference type="Proteomes" id="UP001228905">
    <property type="component" value="Unassembled WGS sequence"/>
</dbReference>
<reference evidence="10 11" key="1">
    <citation type="submission" date="2023-07" db="EMBL/GenBank/DDBJ databases">
        <title>Genomic Encyclopedia of Type Strains, Phase IV (KMG-IV): sequencing the most valuable type-strain genomes for metagenomic binning, comparative biology and taxonomic classification.</title>
        <authorList>
            <person name="Goeker M."/>
        </authorList>
    </citation>
    <scope>NUCLEOTIDE SEQUENCE [LARGE SCALE GENOMIC DNA]</scope>
    <source>
        <strain evidence="10 11">DSM 18695</strain>
    </source>
</reference>
<dbReference type="RefSeq" id="WP_307347186.1">
    <property type="nucleotide sequence ID" value="NZ_JAUSVS010000002.1"/>
</dbReference>
<keyword evidence="4" id="KW-0677">Repeat</keyword>
<dbReference type="Pfam" id="PF01839">
    <property type="entry name" value="FG-GAP"/>
    <property type="match status" value="7"/>
</dbReference>
<dbReference type="InterPro" id="IPR013517">
    <property type="entry name" value="FG-GAP"/>
</dbReference>
<feature type="region of interest" description="Disordered" evidence="9">
    <location>
        <begin position="841"/>
        <end position="865"/>
    </location>
</feature>
<evidence type="ECO:0000256" key="4">
    <source>
        <dbReference type="ARBA" id="ARBA00022737"/>
    </source>
</evidence>
<evidence type="ECO:0000256" key="9">
    <source>
        <dbReference type="SAM" id="MobiDB-lite"/>
    </source>
</evidence>
<evidence type="ECO:0000313" key="10">
    <source>
        <dbReference type="EMBL" id="MDQ0463370.1"/>
    </source>
</evidence>
<dbReference type="SMART" id="SM00191">
    <property type="entry name" value="Int_alpha"/>
    <property type="match status" value="7"/>
</dbReference>
<dbReference type="PRINTS" id="PR00313">
    <property type="entry name" value="CABNDNGRPT"/>
</dbReference>
<dbReference type="PROSITE" id="PS51470">
    <property type="entry name" value="FG_GAP"/>
    <property type="match status" value="7"/>
</dbReference>
<dbReference type="SUPFAM" id="SSF69318">
    <property type="entry name" value="Integrin alpha N-terminal domain"/>
    <property type="match status" value="2"/>
</dbReference>
<accession>A0ABU0IMZ7</accession>
<dbReference type="PROSITE" id="PS00330">
    <property type="entry name" value="HEMOLYSIN_CALCIUM"/>
    <property type="match status" value="6"/>
</dbReference>
<dbReference type="SUPFAM" id="SSF51120">
    <property type="entry name" value="beta-Roll"/>
    <property type="match status" value="3"/>
</dbReference>
<comment type="subcellular location">
    <subcellularLocation>
        <location evidence="1">Membrane</location>
    </subcellularLocation>
</comment>
<dbReference type="PANTHER" id="PTHR23221">
    <property type="entry name" value="GLYCOSYLPHOSPHATIDYLINOSITOL PHOSPHOLIPASE D"/>
    <property type="match status" value="1"/>
</dbReference>
<evidence type="ECO:0000256" key="7">
    <source>
        <dbReference type="ARBA" id="ARBA00023136"/>
    </source>
</evidence>
<evidence type="ECO:0000256" key="8">
    <source>
        <dbReference type="ARBA" id="ARBA00023180"/>
    </source>
</evidence>
<dbReference type="Pfam" id="PF00353">
    <property type="entry name" value="HemolysinCabind"/>
    <property type="match status" value="6"/>
</dbReference>
<comment type="caution">
    <text evidence="10">The sequence shown here is derived from an EMBL/GenBank/DDBJ whole genome shotgun (WGS) entry which is preliminary data.</text>
</comment>
<evidence type="ECO:0000256" key="6">
    <source>
        <dbReference type="ARBA" id="ARBA00023026"/>
    </source>
</evidence>
<dbReference type="InterPro" id="IPR003995">
    <property type="entry name" value="RTX_toxin_determinant-A"/>
</dbReference>
<dbReference type="InterPro" id="IPR018511">
    <property type="entry name" value="Hemolysin-typ_Ca-bd_CS"/>
</dbReference>
<keyword evidence="11" id="KW-1185">Reference proteome</keyword>
<dbReference type="PANTHER" id="PTHR23221:SF7">
    <property type="entry name" value="PHOSPHATIDYLINOSITOL-GLYCAN-SPECIFIC PHOSPHOLIPASE D"/>
    <property type="match status" value="1"/>
</dbReference>
<evidence type="ECO:0000313" key="11">
    <source>
        <dbReference type="Proteomes" id="UP001228905"/>
    </source>
</evidence>
<proteinExistence type="predicted"/>
<keyword evidence="7" id="KW-0472">Membrane</keyword>
<evidence type="ECO:0000256" key="5">
    <source>
        <dbReference type="ARBA" id="ARBA00022801"/>
    </source>
</evidence>
<keyword evidence="8" id="KW-0325">Glycoprotein</keyword>
<sequence>MADFAPVIDILTMDSATGSFIQGIQPGDQAGWSVASAGDVNGDGFEDFIIGARTADANYVGNSGAAYVVFGTGGGPPQYTDLTALNGTNGFKLSGVGLGDAAGTSVASAGDINGDGYGDVIIGAPNADANGVSNAGAGYVLFGHAGAFAANLDVSALNGINGFMLSGVAVNDYAGRAVASAGDINGDGYDDLILGAKNADPHGLDSGTSYVVFGHAGGLGAGGFGANLDLSTLDGTNGFKLSGTTASDFAGRSVAAAGDINGDGYGDLLVGAYRADPHGLDSGAGYVVFGHAGGLGAGGFAANLDVSALDGTNGFKLSGVTHNEVTGFTLASAGDINADGYDDVIIGAPLAPNGTGTGAAYVVFGKAGGFAANLDLSTLDGTTGFRLTGGAGGDLAGYSVASAGDVNGDGYGDLIIGASRASPNGTLSGSTYIVFGKAGGYAANINLSGLNGHDGFKVNGVAAGDNTGFSVASAGDVNHDGFDDVIIGAPNSDPLFGGANAGSAYIIFGHATTAAATVTFTGDGSADTQNGDSGADTLSGGGGADTLYGQAGIDTLDGGDGDDILNGGAGVDAMTGGTGDDAFYVDNAGDTTGEASGEGYDTVISSISWTLGANLDALGLTGAGDINGTGNGSANAINGNAGDNTLNGGGGDDVIHAGNGIDSLVGGAGKDILYGETGADTLAGGSEGDWLDGGIGADTMSGGAGDDVYVVDSASDTAIEAGGEGADTVRASVTWTLAANFETLVLDGAGDINGTGNSVANQIVGNVGANLLDGGDGDDLIKAGAGIDTVLGGIGADQLLGQDGNDSLDGGDGNDRLDGGLGDDSLIGAVGNDIMDGGADNDTLAGGTGNDQLNGGTGIDTLSGGDGNDVLDGGVGADAMTGGLGDDTFYVDDAGDTTVEASGQGSDTVRATASVTLAANIENLVLEGVGNIDGTGTSAINAMTGNAGANMLDGLAGDDVLKGMNGDDFLIGGTGSDIMVGGAGADTFVIRQESIHVSGPIEIDTVNDLLAGQGDRLDLSAIDADSSTGGDDAFHLVGSFSHQAGEMTLSFAGGITTLQLDVNGDGLADYRMKISGDVHLDSGGWLL</sequence>
<evidence type="ECO:0000256" key="1">
    <source>
        <dbReference type="ARBA" id="ARBA00004370"/>
    </source>
</evidence>
<dbReference type="Gene3D" id="2.150.10.10">
    <property type="entry name" value="Serralysin-like metalloprotease, C-terminal"/>
    <property type="match status" value="4"/>
</dbReference>
<dbReference type="InterPro" id="IPR013519">
    <property type="entry name" value="Int_alpha_beta-p"/>
</dbReference>
<evidence type="ECO:0000256" key="2">
    <source>
        <dbReference type="ARBA" id="ARBA00022656"/>
    </source>
</evidence>
<keyword evidence="6" id="KW-0843">Virulence</keyword>
<dbReference type="InterPro" id="IPR001343">
    <property type="entry name" value="Hemolysn_Ca-bd"/>
</dbReference>
<organism evidence="10 11">
    <name type="scientific">Caulobacter ginsengisoli</name>
    <dbReference type="NCBI Taxonomy" id="400775"/>
    <lineage>
        <taxon>Bacteria</taxon>
        <taxon>Pseudomonadati</taxon>
        <taxon>Pseudomonadota</taxon>
        <taxon>Alphaproteobacteria</taxon>
        <taxon>Caulobacterales</taxon>
        <taxon>Caulobacteraceae</taxon>
        <taxon>Caulobacter</taxon>
    </lineage>
</organism>
<dbReference type="PRINTS" id="PR01488">
    <property type="entry name" value="RTXTOXINA"/>
</dbReference>
<evidence type="ECO:0000256" key="3">
    <source>
        <dbReference type="ARBA" id="ARBA00022729"/>
    </source>
</evidence>